<proteinExistence type="predicted"/>
<gene>
    <name evidence="1" type="ORF">ER308_16105</name>
</gene>
<organism evidence="1 2">
    <name type="scientific">Egibacter rhizosphaerae</name>
    <dbReference type="NCBI Taxonomy" id="1670831"/>
    <lineage>
        <taxon>Bacteria</taxon>
        <taxon>Bacillati</taxon>
        <taxon>Actinomycetota</taxon>
        <taxon>Nitriliruptoria</taxon>
        <taxon>Egibacterales</taxon>
        <taxon>Egibacteraceae</taxon>
        <taxon>Egibacter</taxon>
    </lineage>
</organism>
<dbReference type="EMBL" id="CP036402">
    <property type="protein sequence ID" value="QBI20946.1"/>
    <property type="molecule type" value="Genomic_DNA"/>
</dbReference>
<dbReference type="Proteomes" id="UP000291469">
    <property type="component" value="Chromosome"/>
</dbReference>
<dbReference type="KEGG" id="erz:ER308_16105"/>
<evidence type="ECO:0000313" key="2">
    <source>
        <dbReference type="Proteomes" id="UP000291469"/>
    </source>
</evidence>
<protein>
    <submittedName>
        <fullName evidence="1">Uncharacterized protein</fullName>
    </submittedName>
</protein>
<name>A0A411YIN5_9ACTN</name>
<keyword evidence="2" id="KW-1185">Reference proteome</keyword>
<accession>A0A411YIN5</accession>
<sequence length="167" mass="18247">MNEDVVRRFVWVEEAEPEFGGQWLAFPPDGTPEPLVLADVVAAYRAGAEPEDPLPIHVQATEQVVRAAGELEDELFPDATTRLEVTLASAEQNVSPLDPWSAAGERVRRTAEALEKLAADLAELVEEQLDGGSLARLPQGSTRALAQSTQAAWRLRRLIDPPSPLYL</sequence>
<dbReference type="AlphaFoldDB" id="A0A411YIN5"/>
<reference evidence="1 2" key="1">
    <citation type="submission" date="2019-01" db="EMBL/GenBank/DDBJ databases">
        <title>Egibacter rhizosphaerae EGI 80759T.</title>
        <authorList>
            <person name="Chen D.-D."/>
            <person name="Tian Y."/>
            <person name="Jiao J.-Y."/>
            <person name="Zhang X.-T."/>
            <person name="Zhang Y.-G."/>
            <person name="Zhang Y."/>
            <person name="Xiao M."/>
            <person name="Shu W.-S."/>
            <person name="Li W.-J."/>
        </authorList>
    </citation>
    <scope>NUCLEOTIDE SEQUENCE [LARGE SCALE GENOMIC DNA]</scope>
    <source>
        <strain evidence="1 2">EGI 80759</strain>
    </source>
</reference>
<evidence type="ECO:0000313" key="1">
    <source>
        <dbReference type="EMBL" id="QBI20946.1"/>
    </source>
</evidence>
<dbReference type="RefSeq" id="WP_131155939.1">
    <property type="nucleotide sequence ID" value="NZ_CP036402.1"/>
</dbReference>